<dbReference type="Gene3D" id="2.115.10.20">
    <property type="entry name" value="Glycosyl hydrolase domain, family 43"/>
    <property type="match status" value="1"/>
</dbReference>
<dbReference type="RefSeq" id="WP_412441983.1">
    <property type="nucleotide sequence ID" value="NZ_CACRUT010000015.1"/>
</dbReference>
<name>A0A6N3DT45_9BACT</name>
<dbReference type="InterPro" id="IPR006710">
    <property type="entry name" value="Glyco_hydro_43"/>
</dbReference>
<evidence type="ECO:0000256" key="5">
    <source>
        <dbReference type="SAM" id="SignalP"/>
    </source>
</evidence>
<evidence type="ECO:0000256" key="3">
    <source>
        <dbReference type="ARBA" id="ARBA00023295"/>
    </source>
</evidence>
<keyword evidence="2 4" id="KW-0378">Hydrolase</keyword>
<dbReference type="SUPFAM" id="SSF49265">
    <property type="entry name" value="Fibronectin type III"/>
    <property type="match status" value="1"/>
</dbReference>
<dbReference type="InterPro" id="IPR013783">
    <property type="entry name" value="Ig-like_fold"/>
</dbReference>
<dbReference type="Gene3D" id="2.60.40.10">
    <property type="entry name" value="Immunoglobulins"/>
    <property type="match status" value="1"/>
</dbReference>
<dbReference type="GO" id="GO:0004553">
    <property type="term" value="F:hydrolase activity, hydrolyzing O-glycosyl compounds"/>
    <property type="evidence" value="ECO:0007669"/>
    <property type="project" value="InterPro"/>
</dbReference>
<sequence length="590" mass="66896">MYSKRLHPKKGLCLAALLCFNTHAMPAHSLPGQETTVHSTVDTTFTAPNDWAVTAIPFKLYGERQVNHVKINWQPLKGIQYYKVYRNGKFIGETQGNTYDDYDLKTDQTYTYRIDAYREHQKTASSVTQETHTFTYSGETTLYDNRNGRHLRTTPDKPSGFKIGKTYFSYRLHRTHKELNGKEKNGWLLSESESKTGLKDSWSKPREIAFYPSVNFEGIGFHYNKKTRKVVLSAHYEDQGGYTAAKIFLAQITPKGGIEIGTMERPLGHDSRDQSLFVDEDGTAYLLSATHMNSDINIYRLDETWIKPVALANTICKGQHRETPSIIKKDGTYYFFSSKASGWYPSQTMYASADRIDGKWSPLKEIGNNSTYGVQFNYVQQTAGTRKTLGLWGFHWGAQYHHRDPDGTFTRISPATFNHGYASMNYFRFVEFHDQYGIIPVQNGRNLTLGATVVPSHAPGDGSAAPDCITDGSGMASSPYFKSSHYPYSLTIELPQPSRISEINLATRLVNGSETAYKYTIEGSMDGQEYQTLIDGRNSWTVGFHILPVEDRSTYKFLRLNVFQIINVHNNHPATWADGIYEFTAFGFPL</sequence>
<evidence type="ECO:0000256" key="1">
    <source>
        <dbReference type="ARBA" id="ARBA00009865"/>
    </source>
</evidence>
<feature type="chain" id="PRO_5027074421" evidence="5">
    <location>
        <begin position="30"/>
        <end position="590"/>
    </location>
</feature>
<reference evidence="6" key="1">
    <citation type="submission" date="2019-11" db="EMBL/GenBank/DDBJ databases">
        <authorList>
            <person name="Feng L."/>
        </authorList>
    </citation>
    <scope>NUCLEOTIDE SEQUENCE</scope>
    <source>
        <strain evidence="6">PclaraLFYP37</strain>
    </source>
</reference>
<comment type="similarity">
    <text evidence="1 4">Belongs to the glycosyl hydrolase 43 family.</text>
</comment>
<organism evidence="6">
    <name type="scientific">Paraprevotella clara</name>
    <dbReference type="NCBI Taxonomy" id="454154"/>
    <lineage>
        <taxon>Bacteria</taxon>
        <taxon>Pseudomonadati</taxon>
        <taxon>Bacteroidota</taxon>
        <taxon>Bacteroidia</taxon>
        <taxon>Bacteroidales</taxon>
        <taxon>Prevotellaceae</taxon>
        <taxon>Paraprevotella</taxon>
    </lineage>
</organism>
<dbReference type="InterPro" id="IPR008979">
    <property type="entry name" value="Galactose-bd-like_sf"/>
</dbReference>
<dbReference type="SUPFAM" id="SSF49785">
    <property type="entry name" value="Galactose-binding domain-like"/>
    <property type="match status" value="1"/>
</dbReference>
<dbReference type="Gene3D" id="2.60.120.260">
    <property type="entry name" value="Galactose-binding domain-like"/>
    <property type="match status" value="1"/>
</dbReference>
<protein>
    <submittedName>
        <fullName evidence="6">Glycosyl hydrolases family 43</fullName>
    </submittedName>
</protein>
<dbReference type="PANTHER" id="PTHR22925:SF3">
    <property type="entry name" value="GLYCOSYL HYDROLASE FAMILY PROTEIN 43"/>
    <property type="match status" value="1"/>
</dbReference>
<keyword evidence="3 4" id="KW-0326">Glycosidase</keyword>
<dbReference type="GO" id="GO:0005975">
    <property type="term" value="P:carbohydrate metabolic process"/>
    <property type="evidence" value="ECO:0007669"/>
    <property type="project" value="InterPro"/>
</dbReference>
<gene>
    <name evidence="6" type="ORF">PCLFYP37_02456</name>
</gene>
<dbReference type="EMBL" id="CACRUT010000015">
    <property type="protein sequence ID" value="VYU30359.1"/>
    <property type="molecule type" value="Genomic_DNA"/>
</dbReference>
<dbReference type="Pfam" id="PF04616">
    <property type="entry name" value="Glyco_hydro_43"/>
    <property type="match status" value="1"/>
</dbReference>
<feature type="signal peptide" evidence="5">
    <location>
        <begin position="1"/>
        <end position="29"/>
    </location>
</feature>
<dbReference type="SUPFAM" id="SSF75005">
    <property type="entry name" value="Arabinanase/levansucrase/invertase"/>
    <property type="match status" value="1"/>
</dbReference>
<evidence type="ECO:0000256" key="2">
    <source>
        <dbReference type="ARBA" id="ARBA00022801"/>
    </source>
</evidence>
<dbReference type="PANTHER" id="PTHR22925">
    <property type="entry name" value="GLYCOSYL HYDROLASE 43 FAMILY MEMBER"/>
    <property type="match status" value="1"/>
</dbReference>
<dbReference type="InterPro" id="IPR036116">
    <property type="entry name" value="FN3_sf"/>
</dbReference>
<dbReference type="AlphaFoldDB" id="A0A6N3DT45"/>
<accession>A0A6N3DT45</accession>
<evidence type="ECO:0000256" key="4">
    <source>
        <dbReference type="RuleBase" id="RU361187"/>
    </source>
</evidence>
<proteinExistence type="inferred from homology"/>
<keyword evidence="5" id="KW-0732">Signal</keyword>
<evidence type="ECO:0000313" key="6">
    <source>
        <dbReference type="EMBL" id="VYU30359.1"/>
    </source>
</evidence>
<dbReference type="InterPro" id="IPR023296">
    <property type="entry name" value="Glyco_hydro_beta-prop_sf"/>
</dbReference>